<evidence type="ECO:0000313" key="5">
    <source>
        <dbReference type="Proteomes" id="UP001166052"/>
    </source>
</evidence>
<gene>
    <name evidence="4" type="primary">Phf6_1</name>
    <name evidence="4" type="ORF">GTO92_0001184</name>
</gene>
<dbReference type="Gene3D" id="3.30.40.10">
    <property type="entry name" value="Zinc/RING finger domain, C3HC4 (zinc finger)"/>
    <property type="match status" value="1"/>
</dbReference>
<feature type="compositionally biased region" description="Basic and acidic residues" evidence="3">
    <location>
        <begin position="97"/>
        <end position="106"/>
    </location>
</feature>
<accession>A0ABS2Z3R7</accession>
<dbReference type="InterPro" id="IPR013083">
    <property type="entry name" value="Znf_RING/FYVE/PHD"/>
</dbReference>
<feature type="region of interest" description="Disordered" evidence="3">
    <location>
        <begin position="84"/>
        <end position="120"/>
    </location>
</feature>
<comment type="subcellular location">
    <subcellularLocation>
        <location evidence="1">Nucleus</location>
    </subcellularLocation>
</comment>
<dbReference type="EMBL" id="JAAWVN010018508">
    <property type="protein sequence ID" value="MBN3292851.1"/>
    <property type="molecule type" value="Genomic_DNA"/>
</dbReference>
<dbReference type="PANTHER" id="PTHR12420">
    <property type="entry name" value="PHD FINGER PROTEIN"/>
    <property type="match status" value="1"/>
</dbReference>
<organism evidence="4 5">
    <name type="scientific">Polypterus senegalus</name>
    <name type="common">Senegal bichir</name>
    <dbReference type="NCBI Taxonomy" id="55291"/>
    <lineage>
        <taxon>Eukaryota</taxon>
        <taxon>Metazoa</taxon>
        <taxon>Chordata</taxon>
        <taxon>Craniata</taxon>
        <taxon>Vertebrata</taxon>
        <taxon>Euteleostomi</taxon>
        <taxon>Actinopterygii</taxon>
        <taxon>Polypteriformes</taxon>
        <taxon>Polypteridae</taxon>
        <taxon>Polypterus</taxon>
    </lineage>
</organism>
<dbReference type="InterPro" id="IPR051188">
    <property type="entry name" value="PHD-type_Zinc_Finger"/>
</dbReference>
<name>A0ABS2Z3R7_POLSE</name>
<dbReference type="PANTHER" id="PTHR12420:SF4">
    <property type="entry name" value="PHD FINGER PROTEIN 11"/>
    <property type="match status" value="1"/>
</dbReference>
<proteinExistence type="predicted"/>
<feature type="non-terminal residue" evidence="4">
    <location>
        <position position="250"/>
    </location>
</feature>
<feature type="non-terminal residue" evidence="4">
    <location>
        <position position="1"/>
    </location>
</feature>
<sequence>MGRKKRACGFCKLFCESKKTGPLLEKEDVCAHELCMLYSSNLITKKDPEGDDFAGFLIEDVKRELKRGEKLTLLQEPCFHMSRRNHTVNSRKRKKPTEKVQPDHEINQLSYDSESTDDSVDYAMPKMDEREAQSESTLDPMLSMPQCSSGKEEEFWQLCKNTGCVEKIFSKITDELTNVSMKITNHNASDNDYKFAFAVVMASGLLPQIMLENEAETDAKLESLLVQHKLLSQAKSAMQEVKTKMNQWQS</sequence>
<keyword evidence="2" id="KW-0539">Nucleus</keyword>
<evidence type="ECO:0000313" key="4">
    <source>
        <dbReference type="EMBL" id="MBN3292851.1"/>
    </source>
</evidence>
<evidence type="ECO:0000256" key="2">
    <source>
        <dbReference type="ARBA" id="ARBA00023242"/>
    </source>
</evidence>
<reference evidence="4" key="1">
    <citation type="journal article" date="2021" name="Cell">
        <title>Tracing the genetic footprints of vertebrate landing in non-teleost ray-finned fishes.</title>
        <authorList>
            <person name="Bi X."/>
            <person name="Wang K."/>
            <person name="Yang L."/>
            <person name="Pan H."/>
            <person name="Jiang H."/>
            <person name="Wei Q."/>
            <person name="Fang M."/>
            <person name="Yu H."/>
            <person name="Zhu C."/>
            <person name="Cai Y."/>
            <person name="He Y."/>
            <person name="Gan X."/>
            <person name="Zeng H."/>
            <person name="Yu D."/>
            <person name="Zhu Y."/>
            <person name="Jiang H."/>
            <person name="Qiu Q."/>
            <person name="Yang H."/>
            <person name="Zhang Y.E."/>
            <person name="Wang W."/>
            <person name="Zhu M."/>
            <person name="He S."/>
            <person name="Zhang G."/>
        </authorList>
    </citation>
    <scope>NUCLEOTIDE SEQUENCE</scope>
    <source>
        <strain evidence="4">Bchr_001</strain>
    </source>
</reference>
<keyword evidence="5" id="KW-1185">Reference proteome</keyword>
<dbReference type="Proteomes" id="UP001166052">
    <property type="component" value="Unassembled WGS sequence"/>
</dbReference>
<comment type="caution">
    <text evidence="4">The sequence shown here is derived from an EMBL/GenBank/DDBJ whole genome shotgun (WGS) entry which is preliminary data.</text>
</comment>
<feature type="compositionally biased region" description="Basic residues" evidence="3">
    <location>
        <begin position="84"/>
        <end position="96"/>
    </location>
</feature>
<protein>
    <submittedName>
        <fullName evidence="4">PHF6 protein</fullName>
    </submittedName>
</protein>
<evidence type="ECO:0000256" key="1">
    <source>
        <dbReference type="ARBA" id="ARBA00004123"/>
    </source>
</evidence>
<evidence type="ECO:0000256" key="3">
    <source>
        <dbReference type="SAM" id="MobiDB-lite"/>
    </source>
</evidence>